<sequence length="243" mass="26186">MDLSEFERPMTMNKEAPSKGNPPELITVTTPSVATIRSSNVDAHEGTSGTKDSNSEFINTPVAAQPRDDNVIEVEKEALQSNRADTEDTYGGVHTSKNTQASHLGDGNATDKEQSGSVEGSGQAETIRATDAVPLLALDGGPEAAPPSALVVFQAARENDFSVYASSDSMNLDRVEADVASSLPITPNRFRALEEADTLLQGNWADQVDEWQVNSRKGYKPQWQVQELTAPNTRAKINTAKQK</sequence>
<dbReference type="EMBL" id="JADFTS010000007">
    <property type="protein sequence ID" value="KAF9595574.1"/>
    <property type="molecule type" value="Genomic_DNA"/>
</dbReference>
<evidence type="ECO:0000313" key="2">
    <source>
        <dbReference type="EMBL" id="KAF9595574.1"/>
    </source>
</evidence>
<dbReference type="AlphaFoldDB" id="A0A835HA71"/>
<dbReference type="Proteomes" id="UP000631114">
    <property type="component" value="Unassembled WGS sequence"/>
</dbReference>
<accession>A0A835HA71</accession>
<protein>
    <submittedName>
        <fullName evidence="2">Uncharacterized protein</fullName>
    </submittedName>
</protein>
<keyword evidence="3" id="KW-1185">Reference proteome</keyword>
<evidence type="ECO:0000313" key="3">
    <source>
        <dbReference type="Proteomes" id="UP000631114"/>
    </source>
</evidence>
<reference evidence="2 3" key="1">
    <citation type="submission" date="2020-10" db="EMBL/GenBank/DDBJ databases">
        <title>The Coptis chinensis genome and diversification of protoberbering-type alkaloids.</title>
        <authorList>
            <person name="Wang B."/>
            <person name="Shu S."/>
            <person name="Song C."/>
            <person name="Liu Y."/>
        </authorList>
    </citation>
    <scope>NUCLEOTIDE SEQUENCE [LARGE SCALE GENOMIC DNA]</scope>
    <source>
        <strain evidence="2">HL-2020</strain>
        <tissue evidence="2">Leaf</tissue>
    </source>
</reference>
<feature type="compositionally biased region" description="Polar residues" evidence="1">
    <location>
        <begin position="115"/>
        <end position="124"/>
    </location>
</feature>
<gene>
    <name evidence="2" type="ORF">IFM89_001046</name>
</gene>
<comment type="caution">
    <text evidence="2">The sequence shown here is derived from an EMBL/GenBank/DDBJ whole genome shotgun (WGS) entry which is preliminary data.</text>
</comment>
<feature type="compositionally biased region" description="Polar residues" evidence="1">
    <location>
        <begin position="27"/>
        <end position="58"/>
    </location>
</feature>
<name>A0A835HA71_9MAGN</name>
<feature type="region of interest" description="Disordered" evidence="1">
    <location>
        <begin position="1"/>
        <end position="127"/>
    </location>
</feature>
<feature type="compositionally biased region" description="Basic and acidic residues" evidence="1">
    <location>
        <begin position="66"/>
        <end position="78"/>
    </location>
</feature>
<proteinExistence type="predicted"/>
<evidence type="ECO:0000256" key="1">
    <source>
        <dbReference type="SAM" id="MobiDB-lite"/>
    </source>
</evidence>
<organism evidence="2 3">
    <name type="scientific">Coptis chinensis</name>
    <dbReference type="NCBI Taxonomy" id="261450"/>
    <lineage>
        <taxon>Eukaryota</taxon>
        <taxon>Viridiplantae</taxon>
        <taxon>Streptophyta</taxon>
        <taxon>Embryophyta</taxon>
        <taxon>Tracheophyta</taxon>
        <taxon>Spermatophyta</taxon>
        <taxon>Magnoliopsida</taxon>
        <taxon>Ranunculales</taxon>
        <taxon>Ranunculaceae</taxon>
        <taxon>Coptidoideae</taxon>
        <taxon>Coptis</taxon>
    </lineage>
</organism>